<dbReference type="Proteomes" id="UP000216101">
    <property type="component" value="Unassembled WGS sequence"/>
</dbReference>
<evidence type="ECO:0008006" key="3">
    <source>
        <dbReference type="Google" id="ProtNLM"/>
    </source>
</evidence>
<organism evidence="1 2">
    <name type="scientific">Cellvibrio mixtus</name>
    <dbReference type="NCBI Taxonomy" id="39650"/>
    <lineage>
        <taxon>Bacteria</taxon>
        <taxon>Pseudomonadati</taxon>
        <taxon>Pseudomonadota</taxon>
        <taxon>Gammaproteobacteria</taxon>
        <taxon>Cellvibrionales</taxon>
        <taxon>Cellvibrionaceae</taxon>
        <taxon>Cellvibrio</taxon>
    </lineage>
</organism>
<accession>A0A266Q9I2</accession>
<proteinExistence type="predicted"/>
<comment type="caution">
    <text evidence="1">The sequence shown here is derived from an EMBL/GenBank/DDBJ whole genome shotgun (WGS) entry which is preliminary data.</text>
</comment>
<protein>
    <recommendedName>
        <fullName evidence="3">DUF1415 domain-containing protein</fullName>
    </recommendedName>
</protein>
<dbReference type="InterPro" id="IPR009858">
    <property type="entry name" value="DUF1415"/>
</dbReference>
<name>A0A266Q9I2_9GAMM</name>
<reference evidence="2" key="1">
    <citation type="submission" date="2017-05" db="EMBL/GenBank/DDBJ databases">
        <authorList>
            <person name="Barney B.M."/>
        </authorList>
    </citation>
    <scope>NUCLEOTIDE SEQUENCE [LARGE SCALE GENOMIC DNA]</scope>
    <source>
        <strain evidence="2">PSBB022</strain>
    </source>
</reference>
<dbReference type="EMBL" id="NHNI01000001">
    <property type="protein sequence ID" value="OZY86276.1"/>
    <property type="molecule type" value="Genomic_DNA"/>
</dbReference>
<gene>
    <name evidence="1" type="ORF">CBP51_04415</name>
</gene>
<dbReference type="AlphaFoldDB" id="A0A266Q9I2"/>
<dbReference type="Pfam" id="PF07209">
    <property type="entry name" value="DUF1415"/>
    <property type="match status" value="1"/>
</dbReference>
<evidence type="ECO:0000313" key="1">
    <source>
        <dbReference type="EMBL" id="OZY86276.1"/>
    </source>
</evidence>
<sequence>MQECGNVSEQTSEQSVVQSAAQQIKNDVARWLNSVVIGLNLCPFAAKPTGENRVRLVVSAANDDELLLQDLQRELELLDETPASALETTLLIIPQHLQDFFDYNQFLNWAEQLLKRNRWTGIYQLATFHPDYCFSGAAPEDAENLTNRSPYPILHIIREASLEKALAYYDDIDAVPDNNKACMEQLTQAQKQQLFPYLFNPPA</sequence>
<evidence type="ECO:0000313" key="2">
    <source>
        <dbReference type="Proteomes" id="UP000216101"/>
    </source>
</evidence>
<keyword evidence="2" id="KW-1185">Reference proteome</keyword>